<dbReference type="CDD" id="cd03143">
    <property type="entry name" value="A4_beta-galactosidase_middle_domain"/>
    <property type="match status" value="1"/>
</dbReference>
<evidence type="ECO:0000256" key="4">
    <source>
        <dbReference type="ARBA" id="ARBA00022723"/>
    </source>
</evidence>
<feature type="domain" description="Beta-galactosidase C-terminal" evidence="13">
    <location>
        <begin position="619"/>
        <end position="674"/>
    </location>
</feature>
<dbReference type="Proteomes" id="UP000188145">
    <property type="component" value="Chromosome"/>
</dbReference>
<dbReference type="Gene3D" id="2.60.40.1180">
    <property type="entry name" value="Golgi alpha-mannosidase II"/>
    <property type="match status" value="1"/>
</dbReference>
<dbReference type="KEGG" id="tes:BW730_14435"/>
<sequence>MDAYRGLGVAYYPEHWDRSLWEDDVVRMRELGLDTVRVAEFAWSLLEPRDGEFRVGWFDDFLAICERHGLRVIFCTPTATPPVWMQHDHPGILNRDREGHPFDGPRRNYSYNSEEYLRFCDRIVEEVARHYGSHPAIVGWQIDNELNCEIAEFFSDGDHAAFRGYLRDKFGTLERLNEALGTTFWSRTYSHWDQVRLAGKGLHGSINPHLELEEKRFFSRSAVEFTRRQVEILRHHLADDVWITTNGLFPNLDYDALMAAGLDFITFDSYPNFAFDVGRSATPDDMLDRAWSWNLAWTRAISATFGIMEQQGGAHGWTNRMEAPMPKPGQLRLWSLQSVAHGADLISYFRWRTSPMGLEIYWHGLNDYANTPNRRLDEVASFAREWEALADLRGAVSEAKVAVVKDYDNEFDASLDVWHGRVARQSEDAWFRATQRSHTPCDFVYLGSATAETLARYDLLVYPHPAIMTAEASDLLRGYVETGGTLIFGARTGYKDESGRCPMRPMPGLVDEWAGVRVADYTLVDRAHADMTLDCDGDLLPAPVFNEVLEPADDTTEVLARFTADHYAGGVALTRRRVGEGAVYYLGACFSEDMVVRLLETCGVASPLGDVVAAPPSMEVAVRAGAEGDRWLFVLNYLPQAGAVVLQREVVDAFTGEPLEGSVEVPGYGVLVARL</sequence>
<feature type="active site" description="Nucleophile" evidence="9">
    <location>
        <position position="309"/>
    </location>
</feature>
<evidence type="ECO:0000256" key="5">
    <source>
        <dbReference type="ARBA" id="ARBA00022801"/>
    </source>
</evidence>
<protein>
    <recommendedName>
        <fullName evidence="3 8">Beta-galactosidase</fullName>
        <shortName evidence="8">Beta-gal</shortName>
        <ecNumber evidence="3 8">3.2.1.23</ecNumber>
    </recommendedName>
</protein>
<evidence type="ECO:0000259" key="12">
    <source>
        <dbReference type="Pfam" id="PF08532"/>
    </source>
</evidence>
<name>A0A1Q2CQX6_9ACTN</name>
<dbReference type="PANTHER" id="PTHR36447:SF2">
    <property type="entry name" value="BETA-GALACTOSIDASE YESZ"/>
    <property type="match status" value="1"/>
</dbReference>
<feature type="active site" description="Proton donor" evidence="9">
    <location>
        <position position="145"/>
    </location>
</feature>
<evidence type="ECO:0000256" key="2">
    <source>
        <dbReference type="ARBA" id="ARBA00005940"/>
    </source>
</evidence>
<dbReference type="Gene3D" id="3.40.50.880">
    <property type="match status" value="1"/>
</dbReference>
<dbReference type="EC" id="3.2.1.23" evidence="3 8"/>
<evidence type="ECO:0000259" key="11">
    <source>
        <dbReference type="Pfam" id="PF02449"/>
    </source>
</evidence>
<dbReference type="InterPro" id="IPR003476">
    <property type="entry name" value="Glyco_hydro_42"/>
</dbReference>
<evidence type="ECO:0000313" key="15">
    <source>
        <dbReference type="Proteomes" id="UP000188145"/>
    </source>
</evidence>
<dbReference type="GO" id="GO:0009341">
    <property type="term" value="C:beta-galactosidase complex"/>
    <property type="evidence" value="ECO:0007669"/>
    <property type="project" value="InterPro"/>
</dbReference>
<proteinExistence type="inferred from homology"/>
<feature type="binding site" evidence="10">
    <location>
        <position position="144"/>
    </location>
    <ligand>
        <name>substrate</name>
    </ligand>
</feature>
<dbReference type="Pfam" id="PF02449">
    <property type="entry name" value="Glyco_hydro_42"/>
    <property type="match status" value="1"/>
</dbReference>
<dbReference type="InterPro" id="IPR029062">
    <property type="entry name" value="Class_I_gatase-like"/>
</dbReference>
<evidence type="ECO:0000259" key="13">
    <source>
        <dbReference type="Pfam" id="PF08533"/>
    </source>
</evidence>
<dbReference type="SUPFAM" id="SSF52317">
    <property type="entry name" value="Class I glutamine amidotransferase-like"/>
    <property type="match status" value="1"/>
</dbReference>
<dbReference type="STRING" id="1332264.BW730_14435"/>
<evidence type="ECO:0000256" key="3">
    <source>
        <dbReference type="ARBA" id="ARBA00012756"/>
    </source>
</evidence>
<feature type="domain" description="Glycoside hydrolase family 42 N-terminal" evidence="11">
    <location>
        <begin position="11"/>
        <end position="388"/>
    </location>
</feature>
<evidence type="ECO:0000256" key="9">
    <source>
        <dbReference type="PIRSR" id="PIRSR001084-1"/>
    </source>
</evidence>
<dbReference type="InterPro" id="IPR017853">
    <property type="entry name" value="GH"/>
</dbReference>
<evidence type="ECO:0000256" key="6">
    <source>
        <dbReference type="ARBA" id="ARBA00022833"/>
    </source>
</evidence>
<keyword evidence="15" id="KW-1185">Reference proteome</keyword>
<dbReference type="PIRSF" id="PIRSF001084">
    <property type="entry name" value="B-galactosidase"/>
    <property type="match status" value="1"/>
</dbReference>
<dbReference type="GO" id="GO:0046872">
    <property type="term" value="F:metal ion binding"/>
    <property type="evidence" value="ECO:0007669"/>
    <property type="project" value="UniProtKB-KW"/>
</dbReference>
<dbReference type="InterPro" id="IPR013780">
    <property type="entry name" value="Glyco_hydro_b"/>
</dbReference>
<keyword evidence="5 8" id="KW-0378">Hydrolase</keyword>
<dbReference type="RefSeq" id="WP_077686862.1">
    <property type="nucleotide sequence ID" value="NZ_CP019606.1"/>
</dbReference>
<keyword evidence="4" id="KW-0479">Metal-binding</keyword>
<evidence type="ECO:0000256" key="8">
    <source>
        <dbReference type="PIRNR" id="PIRNR001084"/>
    </source>
</evidence>
<keyword evidence="6" id="KW-0862">Zinc</keyword>
<feature type="domain" description="Beta-galactosidase trimerisation" evidence="12">
    <location>
        <begin position="399"/>
        <end position="601"/>
    </location>
</feature>
<evidence type="ECO:0000256" key="10">
    <source>
        <dbReference type="PIRSR" id="PIRSR001084-2"/>
    </source>
</evidence>
<dbReference type="PANTHER" id="PTHR36447">
    <property type="entry name" value="BETA-GALACTOSIDASE GANA"/>
    <property type="match status" value="1"/>
</dbReference>
<organism evidence="14 15">
    <name type="scientific">Tessaracoccus aquimaris</name>
    <dbReference type="NCBI Taxonomy" id="1332264"/>
    <lineage>
        <taxon>Bacteria</taxon>
        <taxon>Bacillati</taxon>
        <taxon>Actinomycetota</taxon>
        <taxon>Actinomycetes</taxon>
        <taxon>Propionibacteriales</taxon>
        <taxon>Propionibacteriaceae</taxon>
        <taxon>Tessaracoccus</taxon>
    </lineage>
</organism>
<dbReference type="Pfam" id="PF08532">
    <property type="entry name" value="Glyco_hydro_42M"/>
    <property type="match status" value="1"/>
</dbReference>
<dbReference type="EMBL" id="CP019606">
    <property type="protein sequence ID" value="AQP48523.1"/>
    <property type="molecule type" value="Genomic_DNA"/>
</dbReference>
<evidence type="ECO:0000256" key="7">
    <source>
        <dbReference type="ARBA" id="ARBA00023295"/>
    </source>
</evidence>
<feature type="binding site" evidence="10">
    <location>
        <position position="317"/>
    </location>
    <ligand>
        <name>substrate</name>
    </ligand>
</feature>
<dbReference type="InterPro" id="IPR013529">
    <property type="entry name" value="Glyco_hydro_42_N"/>
</dbReference>
<dbReference type="Pfam" id="PF08533">
    <property type="entry name" value="Glyco_hydro_42C"/>
    <property type="match status" value="1"/>
</dbReference>
<dbReference type="Gene3D" id="3.20.20.80">
    <property type="entry name" value="Glycosidases"/>
    <property type="match status" value="1"/>
</dbReference>
<dbReference type="InterPro" id="IPR013739">
    <property type="entry name" value="Beta_galactosidase_C"/>
</dbReference>
<dbReference type="InterPro" id="IPR013738">
    <property type="entry name" value="Beta_galactosidase_Trimer"/>
</dbReference>
<dbReference type="GO" id="GO:0004565">
    <property type="term" value="F:beta-galactosidase activity"/>
    <property type="evidence" value="ECO:0007669"/>
    <property type="project" value="UniProtKB-EC"/>
</dbReference>
<accession>A0A1Q2CQX6</accession>
<comment type="similarity">
    <text evidence="2 8">Belongs to the glycosyl hydrolase 42 family.</text>
</comment>
<dbReference type="AlphaFoldDB" id="A0A1Q2CQX6"/>
<comment type="catalytic activity">
    <reaction evidence="1 8">
        <text>Hydrolysis of terminal non-reducing beta-D-galactose residues in beta-D-galactosides.</text>
        <dbReference type="EC" id="3.2.1.23"/>
    </reaction>
</comment>
<dbReference type="OrthoDB" id="9800974at2"/>
<evidence type="ECO:0000256" key="1">
    <source>
        <dbReference type="ARBA" id="ARBA00001412"/>
    </source>
</evidence>
<dbReference type="GO" id="GO:0006012">
    <property type="term" value="P:galactose metabolic process"/>
    <property type="evidence" value="ECO:0007669"/>
    <property type="project" value="InterPro"/>
</dbReference>
<feature type="binding site" evidence="10">
    <location>
        <position position="106"/>
    </location>
    <ligand>
        <name>substrate</name>
    </ligand>
</feature>
<reference evidence="15" key="1">
    <citation type="submission" date="2017-02" db="EMBL/GenBank/DDBJ databases">
        <title>Tessaracoccus aquaemaris sp. nov., isolated from the intestine of a Korean rockfish, Sebastes schlegelii, in a marine aquaculture pond.</title>
        <authorList>
            <person name="Tak E.J."/>
            <person name="Bae J.-W."/>
        </authorList>
    </citation>
    <scope>NUCLEOTIDE SEQUENCE [LARGE SCALE GENOMIC DNA]</scope>
    <source>
        <strain evidence="15">NSG39</strain>
    </source>
</reference>
<keyword evidence="7 8" id="KW-0326">Glycosidase</keyword>
<gene>
    <name evidence="14" type="ORF">BW730_14435</name>
</gene>
<dbReference type="SUPFAM" id="SSF51445">
    <property type="entry name" value="(Trans)glycosidases"/>
    <property type="match status" value="1"/>
</dbReference>
<evidence type="ECO:0000313" key="14">
    <source>
        <dbReference type="EMBL" id="AQP48523.1"/>
    </source>
</evidence>